<gene>
    <name evidence="1" type="ORF">O6P43_015918</name>
</gene>
<comment type="caution">
    <text evidence="1">The sequence shown here is derived from an EMBL/GenBank/DDBJ whole genome shotgun (WGS) entry which is preliminary data.</text>
</comment>
<organism evidence="1 2">
    <name type="scientific">Quillaja saponaria</name>
    <name type="common">Soap bark tree</name>
    <dbReference type="NCBI Taxonomy" id="32244"/>
    <lineage>
        <taxon>Eukaryota</taxon>
        <taxon>Viridiplantae</taxon>
        <taxon>Streptophyta</taxon>
        <taxon>Embryophyta</taxon>
        <taxon>Tracheophyta</taxon>
        <taxon>Spermatophyta</taxon>
        <taxon>Magnoliopsida</taxon>
        <taxon>eudicotyledons</taxon>
        <taxon>Gunneridae</taxon>
        <taxon>Pentapetalae</taxon>
        <taxon>rosids</taxon>
        <taxon>fabids</taxon>
        <taxon>Fabales</taxon>
        <taxon>Quillajaceae</taxon>
        <taxon>Quillaja</taxon>
    </lineage>
</organism>
<accession>A0AAD7PSM3</accession>
<sequence length="496" mass="56271">MNQAPLEPIQKAANPYHILLKESIDRFLSEYRNGVTDFCHFRLIFSRLLQNLPDPPLEIVWFYSATIFHSNKLSIDQDPLSGVSIAKDLFQLLVSCSDSCGSLTRIGILAPVVYELYCLVVEKKYLNMVESLLEGLISYCSICCGQEELHENTDELVGLEWGLMDVIPVWMVDKSGSVDYLKDFFPIITDQFRKMIKMGCGIGLLAGVVMCEAFLLRLCLKFESGTSQAELEKYLPSLVVQMMTGFRNRSFFDNIFRMLLEPVFPVTSILSSENVVVLKEILYDAVMLVEYPFLNSQTQLLLPGRLLKELAVSWLFVADIAIQYVRDKGYQEKTISYLKAFCESCIPLQLINWVTNQPSIGGKISIQNVSTPVALIKWLLLSEVQGVTVFNNDTAKLRAKSLICKSEVDPVLPVIKHFHNNLGNNLFSDAAGGGREEYKFDDDIEMVDSINNRFLAADGRMDSSTDGTRKRKEWVKDESKIQFKFVKYQCYENSAK</sequence>
<proteinExistence type="predicted"/>
<evidence type="ECO:0000313" key="1">
    <source>
        <dbReference type="EMBL" id="KAJ7966448.1"/>
    </source>
</evidence>
<dbReference type="Proteomes" id="UP001163823">
    <property type="component" value="Chromosome 6"/>
</dbReference>
<dbReference type="KEGG" id="qsa:O6P43_015918"/>
<dbReference type="EMBL" id="JARAOO010000006">
    <property type="protein sequence ID" value="KAJ7966448.1"/>
    <property type="molecule type" value="Genomic_DNA"/>
</dbReference>
<dbReference type="AlphaFoldDB" id="A0AAD7PSM3"/>
<evidence type="ECO:0000313" key="2">
    <source>
        <dbReference type="Proteomes" id="UP001163823"/>
    </source>
</evidence>
<reference evidence="1" key="1">
    <citation type="journal article" date="2023" name="Science">
        <title>Elucidation of the pathway for biosynthesis of saponin adjuvants from the soapbark tree.</title>
        <authorList>
            <person name="Reed J."/>
            <person name="Orme A."/>
            <person name="El-Demerdash A."/>
            <person name="Owen C."/>
            <person name="Martin L.B.B."/>
            <person name="Misra R.C."/>
            <person name="Kikuchi S."/>
            <person name="Rejzek M."/>
            <person name="Martin A.C."/>
            <person name="Harkess A."/>
            <person name="Leebens-Mack J."/>
            <person name="Louveau T."/>
            <person name="Stephenson M.J."/>
            <person name="Osbourn A."/>
        </authorList>
    </citation>
    <scope>NUCLEOTIDE SEQUENCE</scope>
    <source>
        <strain evidence="1">S10</strain>
    </source>
</reference>
<name>A0AAD7PSM3_QUISA</name>
<protein>
    <submittedName>
        <fullName evidence="1">SNF2 domain protein</fullName>
    </submittedName>
</protein>
<dbReference type="PANTHER" id="PTHR35505">
    <property type="entry name" value="OS01G0600300 PROTEIN"/>
    <property type="match status" value="1"/>
</dbReference>
<keyword evidence="2" id="KW-1185">Reference proteome</keyword>
<dbReference type="PANTHER" id="PTHR35505:SF1">
    <property type="entry name" value="SNF2 DOMAIN PROTEIN"/>
    <property type="match status" value="1"/>
</dbReference>